<dbReference type="STRING" id="1617427.UZ20_WS6002000746"/>
<sequence length="112" mass="12767">MLLEYGQIQKNWQFSLVGLIDEDANISIERVEIQSFGDSLAYLKLIAIHEKPSFKIDLQKLGSGFAELAQVSNDEAQIFLDNYMQSSVNLTLTEQLFSDYAKDENTKSWLTL</sequence>
<protein>
    <submittedName>
        <fullName evidence="1">Uncharacterized protein</fullName>
    </submittedName>
</protein>
<dbReference type="EMBL" id="JYPD01000022">
    <property type="protein sequence ID" value="KXK08741.1"/>
    <property type="molecule type" value="Genomic_DNA"/>
</dbReference>
<dbReference type="AlphaFoldDB" id="A0A136KH31"/>
<gene>
    <name evidence="1" type="ORF">UZ20_WS6002000746</name>
</gene>
<reference evidence="1 2" key="1">
    <citation type="submission" date="2015-02" db="EMBL/GenBank/DDBJ databases">
        <title>Improved understanding of the partial-nitritation anammox process through 23 genomes representing the majority of the microbial community.</title>
        <authorList>
            <person name="Speth D.R."/>
            <person name="In T Zandt M."/>
            <person name="Guerrero Cruz S."/>
            <person name="Jetten M.S."/>
            <person name="Dutilh B.E."/>
        </authorList>
    </citation>
    <scope>NUCLEOTIDE SEQUENCE [LARGE SCALE GENOMIC DNA]</scope>
    <source>
        <strain evidence="1">OLB21</strain>
    </source>
</reference>
<evidence type="ECO:0000313" key="1">
    <source>
        <dbReference type="EMBL" id="KXK08741.1"/>
    </source>
</evidence>
<evidence type="ECO:0000313" key="2">
    <source>
        <dbReference type="Proteomes" id="UP000070449"/>
    </source>
</evidence>
<name>A0A136KH31_9BACT</name>
<organism evidence="1 2">
    <name type="scientific">candidate division WS6 bacterium OLB21</name>
    <dbReference type="NCBI Taxonomy" id="1617427"/>
    <lineage>
        <taxon>Bacteria</taxon>
        <taxon>Candidatus Dojkabacteria</taxon>
    </lineage>
</organism>
<comment type="caution">
    <text evidence="1">The sequence shown here is derived from an EMBL/GenBank/DDBJ whole genome shotgun (WGS) entry which is preliminary data.</text>
</comment>
<accession>A0A136KH31</accession>
<proteinExistence type="predicted"/>
<dbReference type="Proteomes" id="UP000070449">
    <property type="component" value="Unassembled WGS sequence"/>
</dbReference>